<dbReference type="Gene3D" id="2.60.40.10">
    <property type="entry name" value="Immunoglobulins"/>
    <property type="match status" value="1"/>
</dbReference>
<dbReference type="EMBL" id="APJX01000005">
    <property type="protein sequence ID" value="EMS79214.1"/>
    <property type="molecule type" value="Genomic_DNA"/>
</dbReference>
<dbReference type="OrthoDB" id="10013950at2"/>
<reference evidence="1 2" key="1">
    <citation type="journal article" date="2013" name="Genome Announc.">
        <title>Draft Genome Sequence of Desulfotignum phosphitoxidans DSM 13687 Strain FiPS-3.</title>
        <authorList>
            <person name="Poehlein A."/>
            <person name="Daniel R."/>
            <person name="Simeonova D.D."/>
        </authorList>
    </citation>
    <scope>NUCLEOTIDE SEQUENCE [LARGE SCALE GENOMIC DNA]</scope>
    <source>
        <strain evidence="1 2">DSM 13687</strain>
    </source>
</reference>
<proteinExistence type="predicted"/>
<comment type="caution">
    <text evidence="1">The sequence shown here is derived from an EMBL/GenBank/DDBJ whole genome shotgun (WGS) entry which is preliminary data.</text>
</comment>
<gene>
    <name evidence="1" type="ORF">Dpo_5c01370</name>
</gene>
<dbReference type="SUPFAM" id="SSF49373">
    <property type="entry name" value="Invasin/intimin cell-adhesion fragments"/>
    <property type="match status" value="1"/>
</dbReference>
<dbReference type="PATRIC" id="fig|1286635.3.peg.2609"/>
<dbReference type="AlphaFoldDB" id="S0G1A1"/>
<evidence type="ECO:0000313" key="2">
    <source>
        <dbReference type="Proteomes" id="UP000014216"/>
    </source>
</evidence>
<protein>
    <submittedName>
        <fullName evidence="1">Uncharacterized protein</fullName>
    </submittedName>
</protein>
<organism evidence="1 2">
    <name type="scientific">Desulfotignum phosphitoxidans DSM 13687</name>
    <dbReference type="NCBI Taxonomy" id="1286635"/>
    <lineage>
        <taxon>Bacteria</taxon>
        <taxon>Pseudomonadati</taxon>
        <taxon>Thermodesulfobacteriota</taxon>
        <taxon>Desulfobacteria</taxon>
        <taxon>Desulfobacterales</taxon>
        <taxon>Desulfobacteraceae</taxon>
        <taxon>Desulfotignum</taxon>
    </lineage>
</organism>
<dbReference type="RefSeq" id="WP_006966302.1">
    <property type="nucleotide sequence ID" value="NZ_APJX01000005.1"/>
</dbReference>
<keyword evidence="2" id="KW-1185">Reference proteome</keyword>
<name>S0G1A1_9BACT</name>
<dbReference type="Proteomes" id="UP000014216">
    <property type="component" value="Unassembled WGS sequence"/>
</dbReference>
<dbReference type="InterPro" id="IPR013783">
    <property type="entry name" value="Ig-like_fold"/>
</dbReference>
<evidence type="ECO:0000313" key="1">
    <source>
        <dbReference type="EMBL" id="EMS79214.1"/>
    </source>
</evidence>
<sequence>MPYGFKIQYTDPATAVVTDITDKIARFTVTASRENYCREMVLEITDPTFYAALPLTRIPSAPSVEILTRVADVWKSQGKFFIERPAMDHELDSSVARGVWCRSETAALGEPFASKKSVSVESDTTFFALAADLITGAGLTWDLADSDIADFPVYAYTYARENAYPITILSELAEYAGAYITTNRAGAVRIVQIDYAPTGSDLTIAEDQIERISENPVWPSFGNRVRITPAGDLSGFRVAVTVPEPCMPADGESSRRIYARLTDADGEPVQNTPVDWTSDAQSASLSSVRNNTATRLMPAEEVRASNYFEISVQFPPSTVRGVWSYADKTRSNNLTASGYEVDGNTIQLSDRLQYCDQLVIVEYFSKGVAVNKLEAGSQSEDVKITASVKGAADSGEIYIGNACKCPPSIDLEAAPSRIKINESAILILYAEESGPITDGRMVFLSHTNETALGSLTWGRARLGKVKINHERSAAKNEVAGITQADVNRYIASVDGVWQADENGIPTGLNLYGGSFSDKTVDLSVPRDSGTALVVTYTAVGAAMARFDAGGNAGTAEFKAWMNSNREAPVMDTDTVYIEDPTDPYGDNSDTDYGGIGGTGGGSTGDGYTIPESGYCRDDEGNTVICGSGEECCYGNDGNIGCHSSDQCASGGLPVCLPKNLSLNPDLEPAERFSDEIARGCSCEELCQNEIDLYGTTQDYDESSYRSISQIVEDDYGYESGSPEYNEKTAELKQNALDQCMAQCDECGDVEPMVANDGGVLDPPGSKTISFTGGVGPFTWTLSGVSGSLEVDQTTGRENVLNVNDPDACGSAVITVKDETCGGTCEIGVRMTSGQWVEIGSEWHTWTWQNSLYCGSSPCEWVITKGYQRWSEKGPFPHISKIDEGSFQWSGSSGSPQRPSGGVPDVWPCNASCYMAGYYYFEWACP</sequence>
<dbReference type="InterPro" id="IPR008964">
    <property type="entry name" value="Invasin/intimin_cell_adhesion"/>
</dbReference>
<accession>S0G1A1</accession>